<sequence length="214" mass="23740">MDTHLVSSRAVRHTIGQTLPASRRLIGGCFVAKLITLVAAAPDYVIGWSADGSKIVVQAVTPLEKEFLPSYYGHTSFTSFARQLRVYGFTKSKLYGLPCDETMNAKRGFGYIFAHPFVHRDRPQDLRHVKRTTMDDSHVGELRAAVDGLEAECTARAIAANAPIYTKRDHGFVPFFPLELGYESSSEDQQHRPLDDVDLDILDLILSSTNASIV</sequence>
<keyword evidence="2" id="KW-0238">DNA-binding</keyword>
<protein>
    <recommendedName>
        <fullName evidence="5">HSF-type DNA-binding domain-containing protein</fullName>
    </recommendedName>
</protein>
<dbReference type="AlphaFoldDB" id="A0A067CE97"/>
<dbReference type="InterPro" id="IPR036390">
    <property type="entry name" value="WH_DNA-bd_sf"/>
</dbReference>
<dbReference type="VEuPathDB" id="FungiDB:SPRG_09275"/>
<dbReference type="PANTHER" id="PTHR10015">
    <property type="entry name" value="HEAT SHOCK TRANSCRIPTION FACTOR"/>
    <property type="match status" value="1"/>
</dbReference>
<dbReference type="GO" id="GO:0043565">
    <property type="term" value="F:sequence-specific DNA binding"/>
    <property type="evidence" value="ECO:0007669"/>
    <property type="project" value="InterPro"/>
</dbReference>
<evidence type="ECO:0000256" key="4">
    <source>
        <dbReference type="RuleBase" id="RU004020"/>
    </source>
</evidence>
<dbReference type="Pfam" id="PF00447">
    <property type="entry name" value="HSF_DNA-bind"/>
    <property type="match status" value="1"/>
</dbReference>
<organism evidence="6 7">
    <name type="scientific">Saprolegnia parasitica (strain CBS 223.65)</name>
    <dbReference type="NCBI Taxonomy" id="695850"/>
    <lineage>
        <taxon>Eukaryota</taxon>
        <taxon>Sar</taxon>
        <taxon>Stramenopiles</taxon>
        <taxon>Oomycota</taxon>
        <taxon>Saprolegniomycetes</taxon>
        <taxon>Saprolegniales</taxon>
        <taxon>Saprolegniaceae</taxon>
        <taxon>Saprolegnia</taxon>
    </lineage>
</organism>
<dbReference type="Proteomes" id="UP000030745">
    <property type="component" value="Unassembled WGS sequence"/>
</dbReference>
<proteinExistence type="inferred from homology"/>
<dbReference type="STRING" id="695850.A0A067CE97"/>
<dbReference type="GeneID" id="24131448"/>
<dbReference type="KEGG" id="spar:SPRG_09275"/>
<keyword evidence="7" id="KW-1185">Reference proteome</keyword>
<reference evidence="6 7" key="1">
    <citation type="journal article" date="2013" name="PLoS Genet.">
        <title>Distinctive expansion of potential virulence genes in the genome of the oomycete fish pathogen Saprolegnia parasitica.</title>
        <authorList>
            <person name="Jiang R.H."/>
            <person name="de Bruijn I."/>
            <person name="Haas B.J."/>
            <person name="Belmonte R."/>
            <person name="Lobach L."/>
            <person name="Christie J."/>
            <person name="van den Ackerveken G."/>
            <person name="Bottin A."/>
            <person name="Bulone V."/>
            <person name="Diaz-Moreno S.M."/>
            <person name="Dumas B."/>
            <person name="Fan L."/>
            <person name="Gaulin E."/>
            <person name="Govers F."/>
            <person name="Grenville-Briggs L.J."/>
            <person name="Horner N.R."/>
            <person name="Levin J.Z."/>
            <person name="Mammella M."/>
            <person name="Meijer H.J."/>
            <person name="Morris P."/>
            <person name="Nusbaum C."/>
            <person name="Oome S."/>
            <person name="Phillips A.J."/>
            <person name="van Rooyen D."/>
            <person name="Rzeszutek E."/>
            <person name="Saraiva M."/>
            <person name="Secombes C.J."/>
            <person name="Seidl M.F."/>
            <person name="Snel B."/>
            <person name="Stassen J.H."/>
            <person name="Sykes S."/>
            <person name="Tripathy S."/>
            <person name="van den Berg H."/>
            <person name="Vega-Arreguin J.C."/>
            <person name="Wawra S."/>
            <person name="Young S.K."/>
            <person name="Zeng Q."/>
            <person name="Dieguez-Uribeondo J."/>
            <person name="Russ C."/>
            <person name="Tyler B.M."/>
            <person name="van West P."/>
        </authorList>
    </citation>
    <scope>NUCLEOTIDE SEQUENCE [LARGE SCALE GENOMIC DNA]</scope>
    <source>
        <strain evidence="6 7">CBS 223.65</strain>
    </source>
</reference>
<dbReference type="SUPFAM" id="SSF46785">
    <property type="entry name" value="Winged helix' DNA-binding domain"/>
    <property type="match status" value="1"/>
</dbReference>
<evidence type="ECO:0000259" key="5">
    <source>
        <dbReference type="SMART" id="SM00415"/>
    </source>
</evidence>
<dbReference type="RefSeq" id="XP_012204196.1">
    <property type="nucleotide sequence ID" value="XM_012348806.1"/>
</dbReference>
<dbReference type="InterPro" id="IPR036388">
    <property type="entry name" value="WH-like_DNA-bd_sf"/>
</dbReference>
<dbReference type="OrthoDB" id="60033at2759"/>
<dbReference type="PANTHER" id="PTHR10015:SF427">
    <property type="entry name" value="HEAT SHOCK FACTOR PROTEIN"/>
    <property type="match status" value="1"/>
</dbReference>
<name>A0A067CE97_SAPPC</name>
<dbReference type="GO" id="GO:0003700">
    <property type="term" value="F:DNA-binding transcription factor activity"/>
    <property type="evidence" value="ECO:0007669"/>
    <property type="project" value="InterPro"/>
</dbReference>
<dbReference type="GO" id="GO:0005634">
    <property type="term" value="C:nucleus"/>
    <property type="evidence" value="ECO:0007669"/>
    <property type="project" value="UniProtKB-SubCell"/>
</dbReference>
<dbReference type="InterPro" id="IPR000232">
    <property type="entry name" value="HSF_DNA-bd"/>
</dbReference>
<evidence type="ECO:0000256" key="3">
    <source>
        <dbReference type="ARBA" id="ARBA00023242"/>
    </source>
</evidence>
<dbReference type="Gene3D" id="1.10.10.10">
    <property type="entry name" value="Winged helix-like DNA-binding domain superfamily/Winged helix DNA-binding domain"/>
    <property type="match status" value="1"/>
</dbReference>
<comment type="similarity">
    <text evidence="4">Belongs to the HSF family.</text>
</comment>
<dbReference type="EMBL" id="KK583235">
    <property type="protein sequence ID" value="KDO25127.1"/>
    <property type="molecule type" value="Genomic_DNA"/>
</dbReference>
<accession>A0A067CE97</accession>
<feature type="domain" description="HSF-type DNA-binding" evidence="5">
    <location>
        <begin position="28"/>
        <end position="132"/>
    </location>
</feature>
<comment type="subcellular location">
    <subcellularLocation>
        <location evidence="1">Nucleus</location>
    </subcellularLocation>
</comment>
<gene>
    <name evidence="6" type="ORF">SPRG_09275</name>
</gene>
<evidence type="ECO:0000313" key="7">
    <source>
        <dbReference type="Proteomes" id="UP000030745"/>
    </source>
</evidence>
<dbReference type="OMA" id="CDETMNA"/>
<evidence type="ECO:0000313" key="6">
    <source>
        <dbReference type="EMBL" id="KDO25127.1"/>
    </source>
</evidence>
<evidence type="ECO:0000256" key="2">
    <source>
        <dbReference type="ARBA" id="ARBA00023125"/>
    </source>
</evidence>
<dbReference type="SMART" id="SM00415">
    <property type="entry name" value="HSF"/>
    <property type="match status" value="1"/>
</dbReference>
<keyword evidence="3" id="KW-0539">Nucleus</keyword>
<evidence type="ECO:0000256" key="1">
    <source>
        <dbReference type="ARBA" id="ARBA00004123"/>
    </source>
</evidence>